<dbReference type="InterPro" id="IPR003439">
    <property type="entry name" value="ABC_transporter-like_ATP-bd"/>
</dbReference>
<dbReference type="SUPFAM" id="SSF52540">
    <property type="entry name" value="P-loop containing nucleoside triphosphate hydrolases"/>
    <property type="match status" value="2"/>
</dbReference>
<dbReference type="AlphaFoldDB" id="A0A3N2C655"/>
<dbReference type="Proteomes" id="UP000266915">
    <property type="component" value="Unassembled WGS sequence"/>
</dbReference>
<sequence length="601" mass="62991">MTHDTSFDGLTAQRSPGGRPGVATPEASAPAVSMRGIAKDFGGVRVLDDVDLEVHPGEVVALVGENGAGKSTLIKILTGLYTASEGTIEIDGEPVVIRNPGDAERLGVRVIHQDRHLAGRLTVAEQLFLGSRSAFLTGRQLDRRAERELLDLVGLDVPGKTLVDELSVAEQQLLQLAIATITRPRVLVLDEPTAPLAAGDVERLFRTVRTLQSQGVAVIYISHYLQEVRDIASRVVVLRNGERVGALDLADPGATLDAIVQLMVGRSVEEFGDRERIVVDAGAEPVLAIDGLTVPERLHGVSIAVRPGEIVGVTGLVGSGLEELADAVTGLRAHGGTVRLGRATIRSPRAFVRAGGAYVPANRHRDGILNRQSVRENLTLAALDRITGLGGILRGRREREIAADLVTRLDVRPANDTAVAGSLSGGNQQKVVLGRWLAAGSTVFVLDQPTSGVDIGSRQQIYAEIDALVAQGAGVLLVSVDLEELIGLADRVLVLYRGTIRTELPRSQATADTILAWSTGAAEVASTPPAASVPPVPELVEGHEPLVDGPTSSTDADPDKFTAPVPELVEGPTSSTQADPPRSAPSAGPGGGTLPTRGAFA</sequence>
<dbReference type="InterPro" id="IPR027417">
    <property type="entry name" value="P-loop_NTPase"/>
</dbReference>
<evidence type="ECO:0000256" key="4">
    <source>
        <dbReference type="ARBA" id="ARBA00022840"/>
    </source>
</evidence>
<dbReference type="GO" id="GO:0016887">
    <property type="term" value="F:ATP hydrolysis activity"/>
    <property type="evidence" value="ECO:0007669"/>
    <property type="project" value="InterPro"/>
</dbReference>
<name>A0A3N2C655_9MICO</name>
<dbReference type="RefSeq" id="WP_085513922.1">
    <property type="nucleotide sequence ID" value="NZ_FXAP01000006.1"/>
</dbReference>
<dbReference type="Gene3D" id="3.40.50.300">
    <property type="entry name" value="P-loop containing nucleotide triphosphate hydrolases"/>
    <property type="match status" value="2"/>
</dbReference>
<reference evidence="7 8" key="1">
    <citation type="submission" date="2018-11" db="EMBL/GenBank/DDBJ databases">
        <title>Sequencing the genomes of 1000 actinobacteria strains.</title>
        <authorList>
            <person name="Klenk H.-P."/>
        </authorList>
    </citation>
    <scope>NUCLEOTIDE SEQUENCE [LARGE SCALE GENOMIC DNA]</scope>
    <source>
        <strain evidence="7 8">DSM 14012</strain>
    </source>
</reference>
<dbReference type="InterPro" id="IPR050107">
    <property type="entry name" value="ABC_carbohydrate_import_ATPase"/>
</dbReference>
<keyword evidence="1" id="KW-0813">Transport</keyword>
<feature type="region of interest" description="Disordered" evidence="5">
    <location>
        <begin position="526"/>
        <end position="601"/>
    </location>
</feature>
<evidence type="ECO:0000313" key="8">
    <source>
        <dbReference type="Proteomes" id="UP000266915"/>
    </source>
</evidence>
<dbReference type="PANTHER" id="PTHR43790">
    <property type="entry name" value="CARBOHYDRATE TRANSPORT ATP-BINDING PROTEIN MG119-RELATED"/>
    <property type="match status" value="1"/>
</dbReference>
<protein>
    <submittedName>
        <fullName evidence="7">Monosaccharide ABC transporter ATP-binding protein (CUT2 family)</fullName>
    </submittedName>
</protein>
<dbReference type="SMART" id="SM00382">
    <property type="entry name" value="AAA"/>
    <property type="match status" value="2"/>
</dbReference>
<dbReference type="InterPro" id="IPR003593">
    <property type="entry name" value="AAA+_ATPase"/>
</dbReference>
<feature type="domain" description="ABC transporter" evidence="6">
    <location>
        <begin position="32"/>
        <end position="265"/>
    </location>
</feature>
<feature type="domain" description="ABC transporter" evidence="6">
    <location>
        <begin position="281"/>
        <end position="522"/>
    </location>
</feature>
<organism evidence="7 8">
    <name type="scientific">Plantibacter flavus</name>
    <dbReference type="NCBI Taxonomy" id="150123"/>
    <lineage>
        <taxon>Bacteria</taxon>
        <taxon>Bacillati</taxon>
        <taxon>Actinomycetota</taxon>
        <taxon>Actinomycetes</taxon>
        <taxon>Micrococcales</taxon>
        <taxon>Microbacteriaceae</taxon>
        <taxon>Plantibacter</taxon>
    </lineage>
</organism>
<dbReference type="CDD" id="cd03216">
    <property type="entry name" value="ABC_Carb_Monos_I"/>
    <property type="match status" value="1"/>
</dbReference>
<dbReference type="PROSITE" id="PS00211">
    <property type="entry name" value="ABC_TRANSPORTER_1"/>
    <property type="match status" value="1"/>
</dbReference>
<feature type="region of interest" description="Disordered" evidence="5">
    <location>
        <begin position="1"/>
        <end position="29"/>
    </location>
</feature>
<accession>A0A3N2C655</accession>
<keyword evidence="3" id="KW-0547">Nucleotide-binding</keyword>
<evidence type="ECO:0000256" key="1">
    <source>
        <dbReference type="ARBA" id="ARBA00022448"/>
    </source>
</evidence>
<dbReference type="InterPro" id="IPR017871">
    <property type="entry name" value="ABC_transporter-like_CS"/>
</dbReference>
<keyword evidence="2" id="KW-0677">Repeat</keyword>
<evidence type="ECO:0000256" key="5">
    <source>
        <dbReference type="SAM" id="MobiDB-lite"/>
    </source>
</evidence>
<dbReference type="PROSITE" id="PS50893">
    <property type="entry name" value="ABC_TRANSPORTER_2"/>
    <property type="match status" value="2"/>
</dbReference>
<evidence type="ECO:0000259" key="6">
    <source>
        <dbReference type="PROSITE" id="PS50893"/>
    </source>
</evidence>
<gene>
    <name evidence="7" type="ORF">EDD42_3100</name>
</gene>
<comment type="caution">
    <text evidence="7">The sequence shown here is derived from an EMBL/GenBank/DDBJ whole genome shotgun (WGS) entry which is preliminary data.</text>
</comment>
<keyword evidence="4 7" id="KW-0067">ATP-binding</keyword>
<dbReference type="PANTHER" id="PTHR43790:SF9">
    <property type="entry name" value="GALACTOFURANOSE TRANSPORTER ATP-BINDING PROTEIN YTFR"/>
    <property type="match status" value="1"/>
</dbReference>
<keyword evidence="8" id="KW-1185">Reference proteome</keyword>
<evidence type="ECO:0000256" key="3">
    <source>
        <dbReference type="ARBA" id="ARBA00022741"/>
    </source>
</evidence>
<dbReference type="EMBL" id="RKHL01000001">
    <property type="protein sequence ID" value="ROR82998.1"/>
    <property type="molecule type" value="Genomic_DNA"/>
</dbReference>
<evidence type="ECO:0000256" key="2">
    <source>
        <dbReference type="ARBA" id="ARBA00022737"/>
    </source>
</evidence>
<dbReference type="Pfam" id="PF00005">
    <property type="entry name" value="ABC_tran"/>
    <property type="match status" value="2"/>
</dbReference>
<dbReference type="CDD" id="cd03215">
    <property type="entry name" value="ABC_Carb_Monos_II"/>
    <property type="match status" value="1"/>
</dbReference>
<evidence type="ECO:0000313" key="7">
    <source>
        <dbReference type="EMBL" id="ROR82998.1"/>
    </source>
</evidence>
<proteinExistence type="predicted"/>
<dbReference type="GO" id="GO:0005524">
    <property type="term" value="F:ATP binding"/>
    <property type="evidence" value="ECO:0007669"/>
    <property type="project" value="UniProtKB-KW"/>
</dbReference>